<dbReference type="HOGENOM" id="CLU_3008525_0_0_9"/>
<accession>U2PB26</accession>
<gene>
    <name evidence="1" type="ORF">HMPREF0495_02578</name>
</gene>
<sequence length="56" mass="6450">MPNIITSSIRLSDTNSFQAIFTPPWVIRLQQITNSLRTIDGGYSPDHIVFNRLIYQ</sequence>
<evidence type="ECO:0000313" key="2">
    <source>
        <dbReference type="Proteomes" id="UP000016644"/>
    </source>
</evidence>
<dbReference type="AlphaFoldDB" id="U2PB26"/>
<proteinExistence type="predicted"/>
<reference evidence="1 2" key="1">
    <citation type="submission" date="2013-06" db="EMBL/GenBank/DDBJ databases">
        <authorList>
            <person name="Weinstock G."/>
            <person name="Sodergren E."/>
            <person name="Lobos E.A."/>
            <person name="Fulton L."/>
            <person name="Fulton R."/>
            <person name="Courtney L."/>
            <person name="Fronick C."/>
            <person name="O'Laughlin M."/>
            <person name="Godfrey J."/>
            <person name="Wilson R.M."/>
            <person name="Miner T."/>
            <person name="Farmer C."/>
            <person name="Delehaunty K."/>
            <person name="Cordes M."/>
            <person name="Minx P."/>
            <person name="Tomlinson C."/>
            <person name="Chen J."/>
            <person name="Wollam A."/>
            <person name="Pepin K.H."/>
            <person name="Bhonagiri V."/>
            <person name="Zhang X."/>
            <person name="Warren W."/>
            <person name="Mitreva M."/>
            <person name="Mardis E.R."/>
            <person name="Wilson R.K."/>
        </authorList>
    </citation>
    <scope>NUCLEOTIDE SEQUENCE [LARGE SCALE GENOMIC DNA]</scope>
    <source>
        <strain evidence="1 2">ATCC 14869</strain>
    </source>
</reference>
<comment type="caution">
    <text evidence="1">The sequence shown here is derived from an EMBL/GenBank/DDBJ whole genome shotgun (WGS) entry which is preliminary data.</text>
</comment>
<name>U2PB26_LEVBR</name>
<dbReference type="Proteomes" id="UP000016644">
    <property type="component" value="Unassembled WGS sequence"/>
</dbReference>
<evidence type="ECO:0000313" key="1">
    <source>
        <dbReference type="EMBL" id="ERK40899.1"/>
    </source>
</evidence>
<organism evidence="1 2">
    <name type="scientific">Levilactobacillus brevis ATCC 14869 = DSM 20054</name>
    <dbReference type="NCBI Taxonomy" id="649758"/>
    <lineage>
        <taxon>Bacteria</taxon>
        <taxon>Bacillati</taxon>
        <taxon>Bacillota</taxon>
        <taxon>Bacilli</taxon>
        <taxon>Lactobacillales</taxon>
        <taxon>Lactobacillaceae</taxon>
        <taxon>Levilactobacillus</taxon>
    </lineage>
</organism>
<dbReference type="EMBL" id="AWVK01000124">
    <property type="protein sequence ID" value="ERK40899.1"/>
    <property type="molecule type" value="Genomic_DNA"/>
</dbReference>
<protein>
    <submittedName>
        <fullName evidence="1">Uncharacterized protein</fullName>
    </submittedName>
</protein>